<feature type="binding site" evidence="11">
    <location>
        <position position="178"/>
    </location>
    <ligand>
        <name>Mn(2+)</name>
        <dbReference type="ChEBI" id="CHEBI:29035"/>
    </ligand>
</feature>
<dbReference type="GO" id="GO:0046872">
    <property type="term" value="F:metal ion binding"/>
    <property type="evidence" value="ECO:0007669"/>
    <property type="project" value="UniProtKB-KW"/>
</dbReference>
<evidence type="ECO:0000256" key="11">
    <source>
        <dbReference type="HAMAP-Rule" id="MF_01636"/>
    </source>
</evidence>
<evidence type="ECO:0000256" key="10">
    <source>
        <dbReference type="ARBA" id="ARBA00023239"/>
    </source>
</evidence>
<dbReference type="SUPFAM" id="SSF50475">
    <property type="entry name" value="FMN-binding split barrel"/>
    <property type="match status" value="1"/>
</dbReference>
<protein>
    <recommendedName>
        <fullName evidence="11">3-octaprenyl-4-hydroxybenzoate carboxy-lyase</fullName>
        <ecNumber evidence="11">4.1.1.98</ecNumber>
    </recommendedName>
    <alternativeName>
        <fullName evidence="11">Polyprenyl p-hydroxybenzoate decarboxylase</fullName>
    </alternativeName>
</protein>
<comment type="caution">
    <text evidence="15">The sequence shown here is derived from an EMBL/GenBank/DDBJ whole genome shotgun (WGS) entry which is preliminary data.</text>
</comment>
<dbReference type="NCBIfam" id="NF008175">
    <property type="entry name" value="PRK10922.1"/>
    <property type="match status" value="1"/>
</dbReference>
<dbReference type="InterPro" id="IPR023677">
    <property type="entry name" value="UbiD_bacteria"/>
</dbReference>
<evidence type="ECO:0000256" key="3">
    <source>
        <dbReference type="ARBA" id="ARBA00022630"/>
    </source>
</evidence>
<dbReference type="FunFam" id="3.40.1670.10:FF:000001">
    <property type="entry name" value="3-octaprenyl-4-hydroxybenzoate carboxy-lyase"/>
    <property type="match status" value="1"/>
</dbReference>
<keyword evidence="8 11" id="KW-0472">Membrane</keyword>
<dbReference type="FunFam" id="1.20.5.570:FF:000001">
    <property type="entry name" value="3-octaprenyl-4-hydroxybenzoate carboxy-lyase"/>
    <property type="match status" value="1"/>
</dbReference>
<comment type="similarity">
    <text evidence="1 11">Belongs to the UbiD family.</text>
</comment>
<dbReference type="RefSeq" id="WP_183638018.1">
    <property type="nucleotide sequence ID" value="NZ_BAABLE010000024.1"/>
</dbReference>
<dbReference type="GO" id="GO:0005829">
    <property type="term" value="C:cytosol"/>
    <property type="evidence" value="ECO:0007669"/>
    <property type="project" value="TreeGrafter"/>
</dbReference>
<dbReference type="InterPro" id="IPR049381">
    <property type="entry name" value="UbiD-like_C"/>
</dbReference>
<dbReference type="GO" id="GO:0005886">
    <property type="term" value="C:plasma membrane"/>
    <property type="evidence" value="ECO:0007669"/>
    <property type="project" value="UniProtKB-SubCell"/>
</dbReference>
<dbReference type="EMBL" id="JACIET010000004">
    <property type="protein sequence ID" value="MBB4014786.1"/>
    <property type="molecule type" value="Genomic_DNA"/>
</dbReference>
<keyword evidence="16" id="KW-1185">Reference proteome</keyword>
<dbReference type="SUPFAM" id="SSF143968">
    <property type="entry name" value="UbiD C-terminal domain-like"/>
    <property type="match status" value="1"/>
</dbReference>
<keyword evidence="10 11" id="KW-0456">Lyase</keyword>
<evidence type="ECO:0000256" key="6">
    <source>
        <dbReference type="ARBA" id="ARBA00022723"/>
    </source>
</evidence>
<keyword evidence="5 11" id="KW-0831">Ubiquinone biosynthesis</keyword>
<evidence type="ECO:0000259" key="12">
    <source>
        <dbReference type="Pfam" id="PF01977"/>
    </source>
</evidence>
<evidence type="ECO:0000256" key="8">
    <source>
        <dbReference type="ARBA" id="ARBA00023136"/>
    </source>
</evidence>
<comment type="subcellular location">
    <subcellularLocation>
        <location evidence="11">Cell membrane</location>
        <topology evidence="11">Peripheral membrane protein</topology>
    </subcellularLocation>
</comment>
<organism evidence="15 16">
    <name type="scientific">Niveibacterium umoris</name>
    <dbReference type="NCBI Taxonomy" id="1193620"/>
    <lineage>
        <taxon>Bacteria</taxon>
        <taxon>Pseudomonadati</taxon>
        <taxon>Pseudomonadota</taxon>
        <taxon>Betaproteobacteria</taxon>
        <taxon>Rhodocyclales</taxon>
        <taxon>Rhodocyclaceae</taxon>
        <taxon>Niveibacterium</taxon>
    </lineage>
</organism>
<evidence type="ECO:0000256" key="4">
    <source>
        <dbReference type="ARBA" id="ARBA00022643"/>
    </source>
</evidence>
<comment type="catalytic activity">
    <reaction evidence="11">
        <text>a 4-hydroxy-3-(all-trans-polyprenyl)benzoate + H(+) = a 2-(all-trans-polyprenyl)phenol + CO2</text>
        <dbReference type="Rhea" id="RHEA:41680"/>
        <dbReference type="Rhea" id="RHEA-COMP:9514"/>
        <dbReference type="Rhea" id="RHEA-COMP:9516"/>
        <dbReference type="ChEBI" id="CHEBI:1269"/>
        <dbReference type="ChEBI" id="CHEBI:15378"/>
        <dbReference type="ChEBI" id="CHEBI:16526"/>
        <dbReference type="ChEBI" id="CHEBI:78396"/>
        <dbReference type="EC" id="4.1.1.98"/>
    </reaction>
</comment>
<feature type="domain" description="3-octaprenyl-4-hydroxybenzoate carboxy-lyase-like N-terminal" evidence="13">
    <location>
        <begin position="11"/>
        <end position="93"/>
    </location>
</feature>
<feature type="binding site" evidence="11">
    <location>
        <begin position="181"/>
        <end position="183"/>
    </location>
    <ligand>
        <name>prenylated FMN</name>
        <dbReference type="ChEBI" id="CHEBI:87746"/>
    </ligand>
</feature>
<feature type="binding site" evidence="11">
    <location>
        <begin position="200"/>
        <end position="201"/>
    </location>
    <ligand>
        <name>prenylated FMN</name>
        <dbReference type="ChEBI" id="CHEBI:87746"/>
    </ligand>
</feature>
<keyword evidence="6 11" id="KW-0479">Metal-binding</keyword>
<dbReference type="Proteomes" id="UP000561045">
    <property type="component" value="Unassembled WGS sequence"/>
</dbReference>
<dbReference type="InterPro" id="IPR002830">
    <property type="entry name" value="UbiD"/>
</dbReference>
<gene>
    <name evidence="11" type="primary">ubiD</name>
    <name evidence="15" type="ORF">GGR36_004143</name>
</gene>
<feature type="binding site" evidence="11">
    <location>
        <position position="244"/>
    </location>
    <ligand>
        <name>Mn(2+)</name>
        <dbReference type="ChEBI" id="CHEBI:29035"/>
    </ligand>
</feature>
<feature type="active site" description="Proton donor" evidence="11">
    <location>
        <position position="293"/>
    </location>
</feature>
<dbReference type="UniPathway" id="UPA00232"/>
<comment type="pathway">
    <text evidence="11">Cofactor biosynthesis; ubiquinone biosynthesis.</text>
</comment>
<dbReference type="GO" id="GO:0006744">
    <property type="term" value="P:ubiquinone biosynthetic process"/>
    <property type="evidence" value="ECO:0007669"/>
    <property type="project" value="UniProtKB-UniRule"/>
</dbReference>
<feature type="domain" description="3-octaprenyl-4-hydroxybenzoate carboxy-lyase-like Rift-related" evidence="12">
    <location>
        <begin position="128"/>
        <end position="328"/>
    </location>
</feature>
<keyword evidence="3 11" id="KW-0285">Flavoprotein</keyword>
<comment type="subunit">
    <text evidence="11">Homohexamer.</text>
</comment>
<evidence type="ECO:0000256" key="2">
    <source>
        <dbReference type="ARBA" id="ARBA00022475"/>
    </source>
</evidence>
<keyword evidence="9 11" id="KW-0464">Manganese</keyword>
<dbReference type="InterPro" id="IPR048304">
    <property type="entry name" value="UbiD_Rift_dom"/>
</dbReference>
<evidence type="ECO:0000259" key="14">
    <source>
        <dbReference type="Pfam" id="PF20696"/>
    </source>
</evidence>
<comment type="function">
    <text evidence="11">Catalyzes the decarboxylation of 3-octaprenyl-4-hydroxy benzoate to 2-octaprenylphenol, an intermediate step in ubiquinone biosynthesis.</text>
</comment>
<feature type="binding site" evidence="11">
    <location>
        <begin position="195"/>
        <end position="197"/>
    </location>
    <ligand>
        <name>prenylated FMN</name>
        <dbReference type="ChEBI" id="CHEBI:87746"/>
    </ligand>
</feature>
<dbReference type="GO" id="GO:0008694">
    <property type="term" value="F:4-hydroxy-3-polyprenylbenzoate decarboxylase activity"/>
    <property type="evidence" value="ECO:0007669"/>
    <property type="project" value="UniProtKB-UniRule"/>
</dbReference>
<evidence type="ECO:0000256" key="9">
    <source>
        <dbReference type="ARBA" id="ARBA00023211"/>
    </source>
</evidence>
<dbReference type="EC" id="4.1.1.98" evidence="11"/>
<dbReference type="HAMAP" id="MF_01636">
    <property type="entry name" value="UbiD"/>
    <property type="match status" value="1"/>
</dbReference>
<dbReference type="Gene3D" id="1.20.5.570">
    <property type="entry name" value="Single helix bin"/>
    <property type="match status" value="1"/>
</dbReference>
<sequence length="493" mass="55225">MRYDDLRAFVAQLEQRGDLRRISIPVDTHLEMTEIADRVLRAGGPALLFEKPHTQGRPCAMPVLANLFGTPQRVAWGMGEEGDWKATLREVGKLLAFLKEPEPPKGLKDAWEKLPILKQVMNMSPKVVGSAPCQDIVWEGKDVDLSRLPIQHCWPGDAAPLITWGLVVTRGPHKNRQNLGIYRQQVLGPNRVIMRWLAHRGGALDYREFQQANPGQPFPVAVVLGCDPATILGAVTPVPDSLSEYQFAGLLRGSKTELVKCVGSDLQVPASAEIVLEGVIHPGDMAPEGPYGDHTGYYNEVSDFPVFTIERITMRRDPIYHSTYTGKPPDEPAMLGLALNEVFVPLLQKQFPEIVDFYLPPEGCSYRLAVVSIKKAYPGHAKRVMFGIWSFLRQFMYTKFIIVVDDDVDIRDWKEVIWAMTTRVDATRDTTLVDNTPIDYLDFASPVAGLGSKMGLDATNKWPGETQREWGRPIVMDEAVKRRVDQMWGELGL</sequence>
<keyword evidence="7 11" id="KW-0210">Decarboxylase</keyword>
<dbReference type="NCBIfam" id="TIGR00148">
    <property type="entry name" value="UbiD family decarboxylase"/>
    <property type="match status" value="1"/>
</dbReference>
<name>A0A840BVF1_9RHOO</name>
<dbReference type="InterPro" id="IPR049383">
    <property type="entry name" value="UbiD-like_N"/>
</dbReference>
<evidence type="ECO:0000256" key="1">
    <source>
        <dbReference type="ARBA" id="ARBA00010021"/>
    </source>
</evidence>
<dbReference type="PANTHER" id="PTHR30108:SF17">
    <property type="entry name" value="FERULIC ACID DECARBOXYLASE 1"/>
    <property type="match status" value="1"/>
</dbReference>
<feature type="domain" description="3-octaprenyl-4-hydroxybenzoate carboxy-lyase-like C-terminal" evidence="14">
    <location>
        <begin position="334"/>
        <end position="458"/>
    </location>
</feature>
<keyword evidence="2 11" id="KW-1003">Cell membrane</keyword>
<proteinExistence type="inferred from homology"/>
<dbReference type="Pfam" id="PF20695">
    <property type="entry name" value="UbiD_N"/>
    <property type="match status" value="1"/>
</dbReference>
<accession>A0A840BVF1</accession>
<comment type="cofactor">
    <cofactor evidence="11">
        <name>Mn(2+)</name>
        <dbReference type="ChEBI" id="CHEBI:29035"/>
    </cofactor>
</comment>
<evidence type="ECO:0000256" key="7">
    <source>
        <dbReference type="ARBA" id="ARBA00022793"/>
    </source>
</evidence>
<evidence type="ECO:0000256" key="5">
    <source>
        <dbReference type="ARBA" id="ARBA00022688"/>
    </source>
</evidence>
<reference evidence="15 16" key="1">
    <citation type="submission" date="2020-08" db="EMBL/GenBank/DDBJ databases">
        <title>Genomic Encyclopedia of Type Strains, Phase IV (KMG-IV): sequencing the most valuable type-strain genomes for metagenomic binning, comparative biology and taxonomic classification.</title>
        <authorList>
            <person name="Goeker M."/>
        </authorList>
    </citation>
    <scope>NUCLEOTIDE SEQUENCE [LARGE SCALE GENOMIC DNA]</scope>
    <source>
        <strain evidence="15 16">DSM 106739</strain>
    </source>
</reference>
<dbReference type="Gene3D" id="3.40.1670.10">
    <property type="entry name" value="UbiD C-terminal domain-like"/>
    <property type="match status" value="1"/>
</dbReference>
<dbReference type="AlphaFoldDB" id="A0A840BVF1"/>
<comment type="cofactor">
    <cofactor evidence="11">
        <name>prenylated FMN</name>
        <dbReference type="ChEBI" id="CHEBI:87746"/>
    </cofactor>
    <text evidence="11">Binds 1 prenylated FMN per subunit.</text>
</comment>
<dbReference type="Pfam" id="PF20696">
    <property type="entry name" value="UbiD_C"/>
    <property type="match status" value="1"/>
</dbReference>
<keyword evidence="4 11" id="KW-0288">FMN</keyword>
<evidence type="ECO:0000259" key="13">
    <source>
        <dbReference type="Pfam" id="PF20695"/>
    </source>
</evidence>
<dbReference type="PANTHER" id="PTHR30108">
    <property type="entry name" value="3-OCTAPRENYL-4-HYDROXYBENZOATE CARBOXY-LYASE-RELATED"/>
    <property type="match status" value="1"/>
</dbReference>
<evidence type="ECO:0000313" key="15">
    <source>
        <dbReference type="EMBL" id="MBB4014786.1"/>
    </source>
</evidence>
<dbReference type="Pfam" id="PF01977">
    <property type="entry name" value="UbiD"/>
    <property type="match status" value="1"/>
</dbReference>
<evidence type="ECO:0000313" key="16">
    <source>
        <dbReference type="Proteomes" id="UP000561045"/>
    </source>
</evidence>